<accession>A0ABS5WKV2</accession>
<dbReference type="Proteomes" id="UP000763802">
    <property type="component" value="Unassembled WGS sequence"/>
</dbReference>
<gene>
    <name evidence="1" type="ORF">KL867_01360</name>
</gene>
<protein>
    <submittedName>
        <fullName evidence="1">DUF1330 domain-containing protein</fullName>
    </submittedName>
</protein>
<keyword evidence="2" id="KW-1185">Reference proteome</keyword>
<dbReference type="Gene3D" id="3.30.70.100">
    <property type="match status" value="1"/>
</dbReference>
<reference evidence="1 2" key="1">
    <citation type="submission" date="2021-05" db="EMBL/GenBank/DDBJ databases">
        <title>Draft genomes of marine bacteria isolated from model chitin particles.</title>
        <authorList>
            <person name="Datta M.S."/>
            <person name="Schwartzman J.A."/>
            <person name="Cordero O."/>
        </authorList>
    </citation>
    <scope>NUCLEOTIDE SEQUENCE [LARGE SCALE GENOMIC DNA]</scope>
    <source>
        <strain evidence="1 2">4E07</strain>
    </source>
</reference>
<name>A0ABS5WKV2_9RHOB</name>
<evidence type="ECO:0000313" key="2">
    <source>
        <dbReference type="Proteomes" id="UP000763802"/>
    </source>
</evidence>
<organism evidence="1 2">
    <name type="scientific">Falsiruegeria litorea</name>
    <dbReference type="NCBI Taxonomy" id="1280831"/>
    <lineage>
        <taxon>Bacteria</taxon>
        <taxon>Pseudomonadati</taxon>
        <taxon>Pseudomonadota</taxon>
        <taxon>Alphaproteobacteria</taxon>
        <taxon>Rhodobacterales</taxon>
        <taxon>Roseobacteraceae</taxon>
        <taxon>Falsiruegeria</taxon>
    </lineage>
</organism>
<sequence length="85" mass="9645">MVAGETAQFLDHFGCEWKDDARFTLPKIPSMEVSQGFWNSDEYQAIKHLRTDVIPPNFTFAVESFDAEERAAQNLIASMSSKTEN</sequence>
<dbReference type="EMBL" id="JAHHDY010000003">
    <property type="protein sequence ID" value="MBT3139691.1"/>
    <property type="molecule type" value="Genomic_DNA"/>
</dbReference>
<proteinExistence type="predicted"/>
<comment type="caution">
    <text evidence="1">The sequence shown here is derived from an EMBL/GenBank/DDBJ whole genome shotgun (WGS) entry which is preliminary data.</text>
</comment>
<evidence type="ECO:0000313" key="1">
    <source>
        <dbReference type="EMBL" id="MBT3139691.1"/>
    </source>
</evidence>